<comment type="caution">
    <text evidence="1">The sequence shown here is derived from an EMBL/GenBank/DDBJ whole genome shotgun (WGS) entry which is preliminary data.</text>
</comment>
<dbReference type="AlphaFoldDB" id="L7LMA0"/>
<dbReference type="Proteomes" id="UP000035083">
    <property type="component" value="Unassembled WGS sequence"/>
</dbReference>
<organism evidence="1 2">
    <name type="scientific">Gordonia sihwensis NBRC 108236</name>
    <dbReference type="NCBI Taxonomy" id="1223544"/>
    <lineage>
        <taxon>Bacteria</taxon>
        <taxon>Bacillati</taxon>
        <taxon>Actinomycetota</taxon>
        <taxon>Actinomycetes</taxon>
        <taxon>Mycobacteriales</taxon>
        <taxon>Gordoniaceae</taxon>
        <taxon>Gordonia</taxon>
    </lineage>
</organism>
<evidence type="ECO:0000313" key="1">
    <source>
        <dbReference type="EMBL" id="GAC61866.1"/>
    </source>
</evidence>
<evidence type="ECO:0000313" key="2">
    <source>
        <dbReference type="Proteomes" id="UP000035083"/>
    </source>
</evidence>
<protein>
    <submittedName>
        <fullName evidence="1">Uncharacterized protein</fullName>
    </submittedName>
</protein>
<keyword evidence="2" id="KW-1185">Reference proteome</keyword>
<reference evidence="1 2" key="1">
    <citation type="submission" date="2012-12" db="EMBL/GenBank/DDBJ databases">
        <title>Whole genome shotgun sequence of Gordonia sihwensis NBRC 108236.</title>
        <authorList>
            <person name="Yoshida I."/>
            <person name="Hosoyama A."/>
            <person name="Tsuchikane K."/>
            <person name="Ando Y."/>
            <person name="Baba S."/>
            <person name="Ohji S."/>
            <person name="Hamada M."/>
            <person name="Tamura T."/>
            <person name="Yamazoe A."/>
            <person name="Yamazaki S."/>
            <person name="Fujita N."/>
        </authorList>
    </citation>
    <scope>NUCLEOTIDE SEQUENCE [LARGE SCALE GENOMIC DNA]</scope>
    <source>
        <strain evidence="1 2">NBRC 108236</strain>
    </source>
</reference>
<accession>L7LMA0</accession>
<proteinExistence type="predicted"/>
<gene>
    <name evidence="1" type="ORF">GSI01S_25_00170</name>
</gene>
<dbReference type="EMBL" id="BANU01000025">
    <property type="protein sequence ID" value="GAC61866.1"/>
    <property type="molecule type" value="Genomic_DNA"/>
</dbReference>
<sequence length="66" mass="7176">MLTLLIAAGETLGDGVLGVILWQGGVLGAVAQQAMQRNWGPPASAVATDRPWFLDDPELSERFRRR</sequence>
<name>L7LMA0_9ACTN</name>